<dbReference type="RefSeq" id="WP_253529837.1">
    <property type="nucleotide sequence ID" value="NZ_JAMZEL010000008.1"/>
</dbReference>
<feature type="domain" description="Glycosyl transferase family 1" evidence="2">
    <location>
        <begin position="226"/>
        <end position="385"/>
    </location>
</feature>
<name>A0ABT1FRH5_9BACT</name>
<dbReference type="SUPFAM" id="SSF53756">
    <property type="entry name" value="UDP-Glycosyltransferase/glycogen phosphorylase"/>
    <property type="match status" value="1"/>
</dbReference>
<sequence length="407" mass="46401">MNILVYGLNFSPELTGSGKYTGEMATWFAENNFNVEVIAAVPHYPEWKLNSKFENKWSIEKKDNLIIKRCPIFIPKDITGYKRILHEFSFHLTSLWHWLPCFFKRYDVIISVAPPMLIGIYPTVYNFFWRKCIHVYHIQDLQVDVARELKLINSKILLSILYRAEKLILKNAGIISSISDGMKDKLLSKAIDKQKYFMLPNWVETDFIKPLAPNISMLQRYGLTINDFIVLYCGSIGEKQGLEIMIDAAKHLEGFQNIKFLICGNGVQKDALISYAESMELNNIIFANTLPYNELPDLLSIAHIHLVIQKAATSDLLMPSKLTTILSAGGVSIITANPGTTLYNLIHKHNLGICIEPGSALALSETILFTYNNYSIMENKKLNARNYALSFLDKENILNRLKKAIEK</sequence>
<keyword evidence="1" id="KW-0808">Transferase</keyword>
<proteinExistence type="predicted"/>
<accession>A0ABT1FRH5</accession>
<organism evidence="3 4">
    <name type="scientific">Runella salmonicolor</name>
    <dbReference type="NCBI Taxonomy" id="2950278"/>
    <lineage>
        <taxon>Bacteria</taxon>
        <taxon>Pseudomonadati</taxon>
        <taxon>Bacteroidota</taxon>
        <taxon>Cytophagia</taxon>
        <taxon>Cytophagales</taxon>
        <taxon>Spirosomataceae</taxon>
        <taxon>Runella</taxon>
    </lineage>
</organism>
<keyword evidence="4" id="KW-1185">Reference proteome</keyword>
<comment type="caution">
    <text evidence="3">The sequence shown here is derived from an EMBL/GenBank/DDBJ whole genome shotgun (WGS) entry which is preliminary data.</text>
</comment>
<evidence type="ECO:0000256" key="1">
    <source>
        <dbReference type="ARBA" id="ARBA00022679"/>
    </source>
</evidence>
<dbReference type="Proteomes" id="UP001204772">
    <property type="component" value="Unassembled WGS sequence"/>
</dbReference>
<dbReference type="PANTHER" id="PTHR46401">
    <property type="entry name" value="GLYCOSYLTRANSFERASE WBBK-RELATED"/>
    <property type="match status" value="1"/>
</dbReference>
<dbReference type="EMBL" id="JAMZEL010000008">
    <property type="protein sequence ID" value="MCP1384364.1"/>
    <property type="molecule type" value="Genomic_DNA"/>
</dbReference>
<dbReference type="NCBIfam" id="NF007640">
    <property type="entry name" value="PRK10307.1"/>
    <property type="match status" value="1"/>
</dbReference>
<dbReference type="Gene3D" id="3.40.50.2000">
    <property type="entry name" value="Glycogen Phosphorylase B"/>
    <property type="match status" value="2"/>
</dbReference>
<dbReference type="Pfam" id="PF00534">
    <property type="entry name" value="Glycos_transf_1"/>
    <property type="match status" value="1"/>
</dbReference>
<reference evidence="3 4" key="1">
    <citation type="submission" date="2022-06" db="EMBL/GenBank/DDBJ databases">
        <title>Runella sp. S5 genome sequencing.</title>
        <authorList>
            <person name="Park S."/>
        </authorList>
    </citation>
    <scope>NUCLEOTIDE SEQUENCE [LARGE SCALE GENOMIC DNA]</scope>
    <source>
        <strain evidence="3 4">S5</strain>
    </source>
</reference>
<evidence type="ECO:0000313" key="3">
    <source>
        <dbReference type="EMBL" id="MCP1384364.1"/>
    </source>
</evidence>
<dbReference type="InterPro" id="IPR001296">
    <property type="entry name" value="Glyco_trans_1"/>
</dbReference>
<evidence type="ECO:0000259" key="2">
    <source>
        <dbReference type="Pfam" id="PF00534"/>
    </source>
</evidence>
<dbReference type="CDD" id="cd03794">
    <property type="entry name" value="GT4_WbuB-like"/>
    <property type="match status" value="1"/>
</dbReference>
<evidence type="ECO:0000313" key="4">
    <source>
        <dbReference type="Proteomes" id="UP001204772"/>
    </source>
</evidence>
<gene>
    <name evidence="3" type="ORF">NCI00_18120</name>
</gene>
<dbReference type="PANTHER" id="PTHR46401:SF2">
    <property type="entry name" value="GLYCOSYLTRANSFERASE WBBK-RELATED"/>
    <property type="match status" value="1"/>
</dbReference>
<protein>
    <submittedName>
        <fullName evidence="3">WcaI family glycosyltransferase</fullName>
    </submittedName>
</protein>